<dbReference type="EMBL" id="PXYV01000028">
    <property type="protein sequence ID" value="PSR21750.1"/>
    <property type="molecule type" value="Genomic_DNA"/>
</dbReference>
<proteinExistence type="predicted"/>
<reference evidence="1 2" key="1">
    <citation type="journal article" date="2014" name="BMC Genomics">
        <title>Comparison of environmental and isolate Sulfobacillus genomes reveals diverse carbon, sulfur, nitrogen, and hydrogen metabolisms.</title>
        <authorList>
            <person name="Justice N.B."/>
            <person name="Norman A."/>
            <person name="Brown C.T."/>
            <person name="Singh A."/>
            <person name="Thomas B.C."/>
            <person name="Banfield J.F."/>
        </authorList>
    </citation>
    <scope>NUCLEOTIDE SEQUENCE [LARGE SCALE GENOMIC DNA]</scope>
    <source>
        <strain evidence="1">AMDSBA3</strain>
    </source>
</reference>
<evidence type="ECO:0008006" key="3">
    <source>
        <dbReference type="Google" id="ProtNLM"/>
    </source>
</evidence>
<evidence type="ECO:0000313" key="1">
    <source>
        <dbReference type="EMBL" id="PSR21750.1"/>
    </source>
</evidence>
<dbReference type="AlphaFoldDB" id="A0A2T2WHP8"/>
<accession>A0A2T2WHP8</accession>
<protein>
    <recommendedName>
        <fullName evidence="3">ATP-grasp domain-containing protein</fullName>
    </recommendedName>
</protein>
<comment type="caution">
    <text evidence="1">The sequence shown here is derived from an EMBL/GenBank/DDBJ whole genome shotgun (WGS) entry which is preliminary data.</text>
</comment>
<name>A0A2T2WHP8_9FIRM</name>
<sequence length="153" mass="16939">MQFLRVANSSDLGAAVDQIKTPDAFVIEELPTNHDGHFRKYCWILVDKKWYPWHRVAASSGKVDAFSSDLSVSAKSRSDDARFLHDPEAEMGTTAIRTLEQFATLLRFDFGGVDCDVDDAGRLMIFEANATMAVLPPGQRQCGTTVDPLTQSL</sequence>
<evidence type="ECO:0000313" key="2">
    <source>
        <dbReference type="Proteomes" id="UP000241848"/>
    </source>
</evidence>
<dbReference type="Proteomes" id="UP000241848">
    <property type="component" value="Unassembled WGS sequence"/>
</dbReference>
<gene>
    <name evidence="1" type="ORF">C7B45_09720</name>
</gene>
<organism evidence="1 2">
    <name type="scientific">Sulfobacillus acidophilus</name>
    <dbReference type="NCBI Taxonomy" id="53633"/>
    <lineage>
        <taxon>Bacteria</taxon>
        <taxon>Bacillati</taxon>
        <taxon>Bacillota</taxon>
        <taxon>Clostridia</taxon>
        <taxon>Eubacteriales</taxon>
        <taxon>Clostridiales Family XVII. Incertae Sedis</taxon>
        <taxon>Sulfobacillus</taxon>
    </lineage>
</organism>